<comment type="caution">
    <text evidence="3">The sequence shown here is derived from an EMBL/GenBank/DDBJ whole genome shotgun (WGS) entry which is preliminary data.</text>
</comment>
<dbReference type="CDD" id="cd00118">
    <property type="entry name" value="LysM"/>
    <property type="match status" value="2"/>
</dbReference>
<keyword evidence="1" id="KW-1133">Transmembrane helix</keyword>
<accession>A0A318RF15</accession>
<proteinExistence type="predicted"/>
<dbReference type="OrthoDB" id="9769314at2"/>
<feature type="transmembrane region" description="Helical" evidence="1">
    <location>
        <begin position="7"/>
        <end position="25"/>
    </location>
</feature>
<dbReference type="InterPro" id="IPR018392">
    <property type="entry name" value="LysM"/>
</dbReference>
<dbReference type="EMBL" id="QJUE01000002">
    <property type="protein sequence ID" value="PYE02563.1"/>
    <property type="molecule type" value="Genomic_DNA"/>
</dbReference>
<protein>
    <submittedName>
        <fullName evidence="3">Peptigoglycan-binding protein LysM</fullName>
    </submittedName>
</protein>
<organism evidence="3 4">
    <name type="scientific">Prochlorococcus marinus XMU1408</name>
    <dbReference type="NCBI Taxonomy" id="2213228"/>
    <lineage>
        <taxon>Bacteria</taxon>
        <taxon>Bacillati</taxon>
        <taxon>Cyanobacteriota</taxon>
        <taxon>Cyanophyceae</taxon>
        <taxon>Synechococcales</taxon>
        <taxon>Prochlorococcaceae</taxon>
        <taxon>Prochlorococcus</taxon>
    </lineage>
</organism>
<dbReference type="Pfam" id="PF01476">
    <property type="entry name" value="LysM"/>
    <property type="match status" value="3"/>
</dbReference>
<evidence type="ECO:0000313" key="3">
    <source>
        <dbReference type="EMBL" id="PYE02563.1"/>
    </source>
</evidence>
<gene>
    <name evidence="3" type="ORF">DNJ73_02060</name>
</gene>
<dbReference type="PROSITE" id="PS51782">
    <property type="entry name" value="LYSM"/>
    <property type="match status" value="3"/>
</dbReference>
<evidence type="ECO:0000313" key="4">
    <source>
        <dbReference type="Proteomes" id="UP000247807"/>
    </source>
</evidence>
<feature type="domain" description="LysM" evidence="2">
    <location>
        <begin position="164"/>
        <end position="208"/>
    </location>
</feature>
<dbReference type="Proteomes" id="UP000247807">
    <property type="component" value="Unassembled WGS sequence"/>
</dbReference>
<evidence type="ECO:0000259" key="2">
    <source>
        <dbReference type="PROSITE" id="PS51782"/>
    </source>
</evidence>
<feature type="domain" description="LysM" evidence="2">
    <location>
        <begin position="32"/>
        <end position="76"/>
    </location>
</feature>
<keyword evidence="1" id="KW-0472">Membrane</keyword>
<dbReference type="PANTHER" id="PTHR33734:SF22">
    <property type="entry name" value="MEMBRANE-BOUND LYTIC MUREIN TRANSGLYCOSYLASE D"/>
    <property type="match status" value="1"/>
</dbReference>
<feature type="domain" description="LysM" evidence="2">
    <location>
        <begin position="97"/>
        <end position="141"/>
    </location>
</feature>
<dbReference type="Gene3D" id="3.10.350.10">
    <property type="entry name" value="LysM domain"/>
    <property type="match status" value="3"/>
</dbReference>
<dbReference type="PANTHER" id="PTHR33734">
    <property type="entry name" value="LYSM DOMAIN-CONTAINING GPI-ANCHORED PROTEIN 2"/>
    <property type="match status" value="1"/>
</dbReference>
<dbReference type="AlphaFoldDB" id="A0A318RF15"/>
<name>A0A318RF15_PROMR</name>
<dbReference type="SUPFAM" id="SSF54106">
    <property type="entry name" value="LysM domain"/>
    <property type="match status" value="2"/>
</dbReference>
<dbReference type="SMART" id="SM00257">
    <property type="entry name" value="LysM"/>
    <property type="match status" value="3"/>
</dbReference>
<sequence length="290" mass="33974">MIKNTKLIFSFFYFKSIIFFLAIFISQVNSETSITAKSGDTLFKLSNQYGIPLKELMHKNNINDANKIVEGKVIIIPLKDNNNGKDFEKEKSNNDLLKYKVKEGDTLYKIARDYNVSLKSILSINNIDNEYFLKPNQIILLPKETVYKKANNEDNILIASKKVSYHQTSKEEELSYIAKIHKVPIEEIISLNQLNSRKKVKPNTKLKIRRNKTIKWLKYGSLLINWSDWIYLDGNYITQAKSIKNKSFFLAISCEKRALNNTLKDSYWTSWYFPNIDFEFKIINDFCEQD</sequence>
<dbReference type="InterPro" id="IPR036779">
    <property type="entry name" value="LysM_dom_sf"/>
</dbReference>
<evidence type="ECO:0000256" key="1">
    <source>
        <dbReference type="SAM" id="Phobius"/>
    </source>
</evidence>
<dbReference type="RefSeq" id="WP_158466061.1">
    <property type="nucleotide sequence ID" value="NZ_QJUE01000002.1"/>
</dbReference>
<reference evidence="3 4" key="1">
    <citation type="journal article" date="2018" name="Appl. Environ. Microbiol.">
        <title>Genome rearrangement shapes Prochlorococcus ecological adaptation.</title>
        <authorList>
            <person name="Yan W."/>
            <person name="Wei S."/>
            <person name="Wang Q."/>
            <person name="Xiao X."/>
            <person name="Zeng Q."/>
            <person name="Jiao N."/>
            <person name="Zhang R."/>
        </authorList>
    </citation>
    <scope>NUCLEOTIDE SEQUENCE [LARGE SCALE GENOMIC DNA]</scope>
    <source>
        <strain evidence="3 4">XMU1408</strain>
    </source>
</reference>
<dbReference type="GO" id="GO:0008932">
    <property type="term" value="F:lytic endotransglycosylase activity"/>
    <property type="evidence" value="ECO:0007669"/>
    <property type="project" value="TreeGrafter"/>
</dbReference>
<keyword evidence="1" id="KW-0812">Transmembrane</keyword>